<keyword evidence="3" id="KW-1185">Reference proteome</keyword>
<name>A0A6A5WXP5_9PLEO</name>
<feature type="compositionally biased region" description="Acidic residues" evidence="1">
    <location>
        <begin position="55"/>
        <end position="71"/>
    </location>
</feature>
<evidence type="ECO:0000313" key="2">
    <source>
        <dbReference type="EMBL" id="KAF2006472.1"/>
    </source>
</evidence>
<dbReference type="OrthoDB" id="10252171at2759"/>
<reference evidence="2" key="1">
    <citation type="journal article" date="2020" name="Stud. Mycol.">
        <title>101 Dothideomycetes genomes: a test case for predicting lifestyles and emergence of pathogens.</title>
        <authorList>
            <person name="Haridas S."/>
            <person name="Albert R."/>
            <person name="Binder M."/>
            <person name="Bloem J."/>
            <person name="Labutti K."/>
            <person name="Salamov A."/>
            <person name="Andreopoulos B."/>
            <person name="Baker S."/>
            <person name="Barry K."/>
            <person name="Bills G."/>
            <person name="Bluhm B."/>
            <person name="Cannon C."/>
            <person name="Castanera R."/>
            <person name="Culley D."/>
            <person name="Daum C."/>
            <person name="Ezra D."/>
            <person name="Gonzalez J."/>
            <person name="Henrissat B."/>
            <person name="Kuo A."/>
            <person name="Liang C."/>
            <person name="Lipzen A."/>
            <person name="Lutzoni F."/>
            <person name="Magnuson J."/>
            <person name="Mondo S."/>
            <person name="Nolan M."/>
            <person name="Ohm R."/>
            <person name="Pangilinan J."/>
            <person name="Park H.-J."/>
            <person name="Ramirez L."/>
            <person name="Alfaro M."/>
            <person name="Sun H."/>
            <person name="Tritt A."/>
            <person name="Yoshinaga Y."/>
            <person name="Zwiers L.-H."/>
            <person name="Turgeon B."/>
            <person name="Goodwin S."/>
            <person name="Spatafora J."/>
            <person name="Crous P."/>
            <person name="Grigoriev I."/>
        </authorList>
    </citation>
    <scope>NUCLEOTIDE SEQUENCE</scope>
    <source>
        <strain evidence="2">CBS 123094</strain>
    </source>
</reference>
<gene>
    <name evidence="2" type="ORF">P154DRAFT_559046</name>
</gene>
<feature type="region of interest" description="Disordered" evidence="1">
    <location>
        <begin position="42"/>
        <end position="74"/>
    </location>
</feature>
<sequence length="126" mass="13963">MYGSDVFAVFTAHDQKNKASSAFELEHNSRWFCKATGGVALEPTMDSRETTPAEDSQENENEDEDEDEDEMSSNVNRLVVPFSKLLSVDGLENGLQLGTNPAFCHLLLGYRGTKGISGRQLLSRDF</sequence>
<organism evidence="2 3">
    <name type="scientific">Amniculicola lignicola CBS 123094</name>
    <dbReference type="NCBI Taxonomy" id="1392246"/>
    <lineage>
        <taxon>Eukaryota</taxon>
        <taxon>Fungi</taxon>
        <taxon>Dikarya</taxon>
        <taxon>Ascomycota</taxon>
        <taxon>Pezizomycotina</taxon>
        <taxon>Dothideomycetes</taxon>
        <taxon>Pleosporomycetidae</taxon>
        <taxon>Pleosporales</taxon>
        <taxon>Amniculicolaceae</taxon>
        <taxon>Amniculicola</taxon>
    </lineage>
</organism>
<dbReference type="EMBL" id="ML977559">
    <property type="protein sequence ID" value="KAF2006472.1"/>
    <property type="molecule type" value="Genomic_DNA"/>
</dbReference>
<dbReference type="Proteomes" id="UP000799779">
    <property type="component" value="Unassembled WGS sequence"/>
</dbReference>
<accession>A0A6A5WXP5</accession>
<protein>
    <submittedName>
        <fullName evidence="2">Uncharacterized protein</fullName>
    </submittedName>
</protein>
<proteinExistence type="predicted"/>
<evidence type="ECO:0000313" key="3">
    <source>
        <dbReference type="Proteomes" id="UP000799779"/>
    </source>
</evidence>
<dbReference type="AlphaFoldDB" id="A0A6A5WXP5"/>
<evidence type="ECO:0000256" key="1">
    <source>
        <dbReference type="SAM" id="MobiDB-lite"/>
    </source>
</evidence>